<keyword evidence="2" id="KW-0646">Protease inhibitor</keyword>
<evidence type="ECO:0000256" key="2">
    <source>
        <dbReference type="ARBA" id="ARBA00022690"/>
    </source>
</evidence>
<evidence type="ECO:0000256" key="5">
    <source>
        <dbReference type="ARBA" id="ARBA00023157"/>
    </source>
</evidence>
<dbReference type="InterPro" id="IPR050473">
    <property type="entry name" value="A2M/Complement_sys"/>
</dbReference>
<feature type="signal peptide" evidence="7">
    <location>
        <begin position="1"/>
        <end position="25"/>
    </location>
</feature>
<dbReference type="SMART" id="SM01419">
    <property type="entry name" value="Thiol-ester_cl"/>
    <property type="match status" value="1"/>
</dbReference>
<evidence type="ECO:0000313" key="12">
    <source>
        <dbReference type="Proteomes" id="UP001487740"/>
    </source>
</evidence>
<dbReference type="Pfam" id="PF01835">
    <property type="entry name" value="MG2"/>
    <property type="match status" value="1"/>
</dbReference>
<comment type="similarity">
    <text evidence="1">Belongs to the protease inhibitor I39 (alpha-2-macroglobulin) family.</text>
</comment>
<keyword evidence="6" id="KW-0325">Glycoprotein</keyword>
<dbReference type="GO" id="GO:0004867">
    <property type="term" value="F:serine-type endopeptidase inhibitor activity"/>
    <property type="evidence" value="ECO:0007669"/>
    <property type="project" value="UniProtKB-KW"/>
</dbReference>
<dbReference type="SMART" id="SM01360">
    <property type="entry name" value="A2M"/>
    <property type="match status" value="1"/>
</dbReference>
<dbReference type="Pfam" id="PF07678">
    <property type="entry name" value="TED_complement"/>
    <property type="match status" value="1"/>
</dbReference>
<protein>
    <recommendedName>
        <fullName evidence="13">Alpha-2-macroglobulin</fullName>
    </recommendedName>
</protein>
<dbReference type="Gene3D" id="2.60.40.10">
    <property type="entry name" value="Immunoglobulins"/>
    <property type="match status" value="2"/>
</dbReference>
<dbReference type="InterPro" id="IPR041555">
    <property type="entry name" value="MG3"/>
</dbReference>
<accession>A0AAW0TWQ8</accession>
<evidence type="ECO:0000259" key="9">
    <source>
        <dbReference type="SMART" id="SM01360"/>
    </source>
</evidence>
<evidence type="ECO:0000256" key="1">
    <source>
        <dbReference type="ARBA" id="ARBA00010952"/>
    </source>
</evidence>
<proteinExistence type="inferred from homology"/>
<dbReference type="InterPro" id="IPR041813">
    <property type="entry name" value="A2M_TED"/>
</dbReference>
<feature type="chain" id="PRO_5043799619" description="Alpha-2-macroglobulin" evidence="7">
    <location>
        <begin position="26"/>
        <end position="1537"/>
    </location>
</feature>
<dbReference type="Gene3D" id="1.50.10.20">
    <property type="match status" value="1"/>
</dbReference>
<evidence type="ECO:0000313" key="11">
    <source>
        <dbReference type="EMBL" id="KAK8391910.1"/>
    </source>
</evidence>
<dbReference type="SMART" id="SM01359">
    <property type="entry name" value="A2M_N_2"/>
    <property type="match status" value="1"/>
</dbReference>
<dbReference type="InterPro" id="IPR008930">
    <property type="entry name" value="Terpenoid_cyclase/PrenylTrfase"/>
</dbReference>
<dbReference type="Pfam" id="PF17791">
    <property type="entry name" value="MG3"/>
    <property type="match status" value="1"/>
</dbReference>
<keyword evidence="3 7" id="KW-0732">Signal</keyword>
<keyword evidence="12" id="KW-1185">Reference proteome</keyword>
<dbReference type="Pfam" id="PF07677">
    <property type="entry name" value="A2M_recep"/>
    <property type="match status" value="1"/>
</dbReference>
<dbReference type="SUPFAM" id="SSF81296">
    <property type="entry name" value="E set domains"/>
    <property type="match status" value="1"/>
</dbReference>
<dbReference type="InterPro" id="IPR011626">
    <property type="entry name" value="Alpha-macroglobulin_TED"/>
</dbReference>
<feature type="domain" description="Alpha-2-macroglobulin bait region" evidence="8">
    <location>
        <begin position="446"/>
        <end position="612"/>
    </location>
</feature>
<name>A0AAW0TWQ8_SCYPA</name>
<keyword evidence="4" id="KW-0722">Serine protease inhibitor</keyword>
<dbReference type="InterPro" id="IPR001599">
    <property type="entry name" value="Macroglobln_a2"/>
</dbReference>
<evidence type="ECO:0000256" key="6">
    <source>
        <dbReference type="ARBA" id="ARBA00023180"/>
    </source>
</evidence>
<evidence type="ECO:0000256" key="7">
    <source>
        <dbReference type="SAM" id="SignalP"/>
    </source>
</evidence>
<dbReference type="InterPro" id="IPR047565">
    <property type="entry name" value="Alpha-macroglob_thiol-ester_cl"/>
</dbReference>
<gene>
    <name evidence="11" type="ORF">O3P69_017494</name>
</gene>
<keyword evidence="5" id="KW-1015">Disulfide bond</keyword>
<dbReference type="Gene3D" id="2.60.40.1940">
    <property type="match status" value="1"/>
</dbReference>
<dbReference type="InterPro" id="IPR011625">
    <property type="entry name" value="A2M_N_BRD"/>
</dbReference>
<dbReference type="CDD" id="cd02897">
    <property type="entry name" value="A2M_2"/>
    <property type="match status" value="1"/>
</dbReference>
<sequence>MARWCPPRRLLGLTVFVALVAWCSGSYIITTPRKWSEGSAAQVCLFNVGGGVEEVGASPEGVEVKVKGTQGSDVLVPPQFVSIPPGKTEVCQSIPVPDVDYKSGKLFLSGTLGGKRVERNETINFAAASETFVQTDKFLYSPGQKVQFRILTIQGPYLRVYTGVYPEMWIESPSGSRIAQWVNVQSPGGLIHQEFQLINEPEEGTYKIHVESPVGGNKAVQTFKIEDFVLPRFEVTLESPPYILATDKSLQYRVCAKYTYGQPLKGEVTFKIEATEYHNRQSVLLQKPISGCHEFTINTTTLVFNTSSTINVVAKVVEEGTGQEAESTGQLDVQRQALKFKHTGNEEYVKPNLPYTGQFKVTLPSGAPAAYELMEICQRSTCRNITSDAKGIVKYIYPKYEDFSIKISSPKYKQIENPSRRWSPIMFASTSTRSVRTYYSPSNSSLVIKTPEVQMRCRAGEKQNFSVSVMYAGTRNSKANFTIQLVSRGQIQYTHTEEHTLADTALPIDSSLLLMPLPPPAEGIARGVVSLPLTIHLTASPTAKVLVWYTRQDGEVVSAMQEIRIRKCLTNIVSLAWSSEKAEPGEEVYLDLNAAPNSLCSLGVVDKSVELLQSNEDSLTLEGVFKVAERAMVGNEENSQINDGEYCREKMKNEGTDTTEPGPPGQPIPFAAEEPAGVVKRSIWNPYGNYYTKDVDAIKMFEKSGLFVFTDLKVETRPCQFRAFVSLRFASRIAARVGGLTRFKSRTRGSSNIALRSYFSAGQEREVVTEQAFLTPLTRHLKESATRSYFPEAWLWSLSLLPTAGNSSQPLTLPHTITEWVGKAVCVHPEKGVGLSKKASITTFTPFFIDLTLPPSVQRGEILPVKISVFNYLEGALPVKVVLAESPEYEILEDPLASSVKGTASSCIPSQEKVVHTVKIRPNALGDVNLTVEAFVDEAFPEVCGSEYVISKRDHIIKPIRVELEGFPQEKTWTKYMCTSDVANEEQQVSWRLEAPSNIVPDSARGWITAVGDLLGPTLDNLGSLVRMPYGCGEQNMINFAPNIYVLQYLEAAERTTPDIATKAIEFMKSGYQRELRYRHQDGSFSAFGPSDSSGSTWLTAFVLKSFAQAQQFIPIDSGDIDMSRDWLKRDQMENGCFLSKGKVFHKSMKGGIAGNDSPVPLTAYILTALLEAGELTVSRPISEAAFCLISDKSEDTYTLALKAYALALAEAPEAAGLVLQLRAKAKVSTEGMYWEIPSVNGKSAAAGVETAAYALLAMATVSPTEYLADMQKVVKWISSKRNGQGGFVSTQDTVVALQALAKFEMVLGQKPVDVAVIASSTDLDHSFRITDTNKLLLQRVDLSSFPTTITADLAGDGCALVQAVLRYNIPEEDPSTAFSLTTTTETARDDKCITKRIKACASYTKPDLKSNMAVIEINLVSGYIPDKNDLKQVVGYGTGLIKRYEVDGRKVTFYIDEFSPEELCVAFKVTREVDVENPKPGTVKVYDYYDPDEFASMSYTFPPNEECEAGSDVAAGVEVLVVNPADIAYDYDYGSF</sequence>
<dbReference type="PANTHER" id="PTHR11412">
    <property type="entry name" value="MACROGLOBULIN / COMPLEMENT"/>
    <property type="match status" value="1"/>
</dbReference>
<dbReference type="SUPFAM" id="SSF48239">
    <property type="entry name" value="Terpenoid cyclases/Protein prenyltransferases"/>
    <property type="match status" value="1"/>
</dbReference>
<dbReference type="InterPro" id="IPR013783">
    <property type="entry name" value="Ig-like_fold"/>
</dbReference>
<dbReference type="SUPFAM" id="SSF49410">
    <property type="entry name" value="Alpha-macroglobulin receptor domain"/>
    <property type="match status" value="1"/>
</dbReference>
<evidence type="ECO:0000259" key="10">
    <source>
        <dbReference type="SMART" id="SM01361"/>
    </source>
</evidence>
<dbReference type="EMBL" id="JARAKH010000023">
    <property type="protein sequence ID" value="KAK8391910.1"/>
    <property type="molecule type" value="Genomic_DNA"/>
</dbReference>
<dbReference type="InterPro" id="IPR009048">
    <property type="entry name" value="A-macroglobulin_rcpt-bd"/>
</dbReference>
<dbReference type="Gene3D" id="2.60.40.690">
    <property type="entry name" value="Alpha-macroglobulin, receptor-binding domain"/>
    <property type="match status" value="1"/>
</dbReference>
<dbReference type="InterPro" id="IPR014756">
    <property type="entry name" value="Ig_E-set"/>
</dbReference>
<dbReference type="FunFam" id="1.50.10.20:FF:000001">
    <property type="entry name" value="CD109 isoform 1"/>
    <property type="match status" value="1"/>
</dbReference>
<dbReference type="InterPro" id="IPR019742">
    <property type="entry name" value="MacrogloblnA2_CS"/>
</dbReference>
<reference evidence="11 12" key="1">
    <citation type="submission" date="2023-03" db="EMBL/GenBank/DDBJ databases">
        <title>High-quality genome of Scylla paramamosain provides insights in environmental adaptation.</title>
        <authorList>
            <person name="Zhang L."/>
        </authorList>
    </citation>
    <scope>NUCLEOTIDE SEQUENCE [LARGE SCALE GENOMIC DNA]</scope>
    <source>
        <strain evidence="11">LZ_2023a</strain>
        <tissue evidence="11">Muscle</tissue>
    </source>
</reference>
<dbReference type="Pfam" id="PF07703">
    <property type="entry name" value="A2M_BRD"/>
    <property type="match status" value="1"/>
</dbReference>
<dbReference type="Gene3D" id="2.60.120.1540">
    <property type="match status" value="1"/>
</dbReference>
<comment type="caution">
    <text evidence="11">The sequence shown here is derived from an EMBL/GenBank/DDBJ whole genome shotgun (WGS) entry which is preliminary data.</text>
</comment>
<dbReference type="GO" id="GO:0005615">
    <property type="term" value="C:extracellular space"/>
    <property type="evidence" value="ECO:0007669"/>
    <property type="project" value="InterPro"/>
</dbReference>
<feature type="domain" description="Alpha-macroglobulin receptor-binding" evidence="10">
    <location>
        <begin position="1411"/>
        <end position="1500"/>
    </location>
</feature>
<evidence type="ECO:0000259" key="8">
    <source>
        <dbReference type="SMART" id="SM01359"/>
    </source>
</evidence>
<dbReference type="SMART" id="SM01361">
    <property type="entry name" value="A2M_recep"/>
    <property type="match status" value="1"/>
</dbReference>
<dbReference type="Proteomes" id="UP001487740">
    <property type="component" value="Unassembled WGS sequence"/>
</dbReference>
<evidence type="ECO:0000256" key="4">
    <source>
        <dbReference type="ARBA" id="ARBA00022900"/>
    </source>
</evidence>
<dbReference type="Gene3D" id="2.20.130.20">
    <property type="match status" value="1"/>
</dbReference>
<feature type="domain" description="Alpha-2-macroglobulin" evidence="9">
    <location>
        <begin position="793"/>
        <end position="883"/>
    </location>
</feature>
<dbReference type="InterPro" id="IPR002890">
    <property type="entry name" value="MG2"/>
</dbReference>
<dbReference type="Pfam" id="PF00207">
    <property type="entry name" value="A2M"/>
    <property type="match status" value="1"/>
</dbReference>
<organism evidence="11 12">
    <name type="scientific">Scylla paramamosain</name>
    <name type="common">Mud crab</name>
    <dbReference type="NCBI Taxonomy" id="85552"/>
    <lineage>
        <taxon>Eukaryota</taxon>
        <taxon>Metazoa</taxon>
        <taxon>Ecdysozoa</taxon>
        <taxon>Arthropoda</taxon>
        <taxon>Crustacea</taxon>
        <taxon>Multicrustacea</taxon>
        <taxon>Malacostraca</taxon>
        <taxon>Eumalacostraca</taxon>
        <taxon>Eucarida</taxon>
        <taxon>Decapoda</taxon>
        <taxon>Pleocyemata</taxon>
        <taxon>Brachyura</taxon>
        <taxon>Eubrachyura</taxon>
        <taxon>Portunoidea</taxon>
        <taxon>Portunidae</taxon>
        <taxon>Portuninae</taxon>
        <taxon>Scylla</taxon>
    </lineage>
</organism>
<dbReference type="Gene3D" id="2.60.40.1930">
    <property type="match status" value="2"/>
</dbReference>
<dbReference type="Gene3D" id="6.20.50.160">
    <property type="match status" value="1"/>
</dbReference>
<dbReference type="PANTHER" id="PTHR11412:SF171">
    <property type="entry name" value="PREGNANCY ZONE PROTEIN-LIKE PROTEIN"/>
    <property type="match status" value="1"/>
</dbReference>
<dbReference type="InterPro" id="IPR036595">
    <property type="entry name" value="A-macroglobulin_rcpt-bd_sf"/>
</dbReference>
<evidence type="ECO:0000256" key="3">
    <source>
        <dbReference type="ARBA" id="ARBA00022729"/>
    </source>
</evidence>
<dbReference type="PROSITE" id="PS00477">
    <property type="entry name" value="ALPHA_2_MACROGLOBULIN"/>
    <property type="match status" value="1"/>
</dbReference>
<evidence type="ECO:0008006" key="13">
    <source>
        <dbReference type="Google" id="ProtNLM"/>
    </source>
</evidence>